<evidence type="ECO:0000313" key="6">
    <source>
        <dbReference type="Proteomes" id="UP001143474"/>
    </source>
</evidence>
<dbReference type="GO" id="GO:0043565">
    <property type="term" value="F:sequence-specific DNA binding"/>
    <property type="evidence" value="ECO:0007669"/>
    <property type="project" value="InterPro"/>
</dbReference>
<dbReference type="EMBL" id="BSEV01000027">
    <property type="protein sequence ID" value="GLK13935.1"/>
    <property type="molecule type" value="Genomic_DNA"/>
</dbReference>
<dbReference type="PANTHER" id="PTHR46796">
    <property type="entry name" value="HTH-TYPE TRANSCRIPTIONAL ACTIVATOR RHAS-RELATED"/>
    <property type="match status" value="1"/>
</dbReference>
<keyword evidence="3" id="KW-0804">Transcription</keyword>
<dbReference type="InterPro" id="IPR009057">
    <property type="entry name" value="Homeodomain-like_sf"/>
</dbReference>
<dbReference type="PRINTS" id="PR00032">
    <property type="entry name" value="HTHARAC"/>
</dbReference>
<dbReference type="Pfam" id="PF12833">
    <property type="entry name" value="HTH_18"/>
    <property type="match status" value="1"/>
</dbReference>
<keyword evidence="1" id="KW-0805">Transcription regulation</keyword>
<dbReference type="SMART" id="SM00342">
    <property type="entry name" value="HTH_ARAC"/>
    <property type="match status" value="1"/>
</dbReference>
<dbReference type="GO" id="GO:0003700">
    <property type="term" value="F:DNA-binding transcription factor activity"/>
    <property type="evidence" value="ECO:0007669"/>
    <property type="project" value="InterPro"/>
</dbReference>
<name>A0A9W6I8A7_9ACTN</name>
<organism evidence="5 6">
    <name type="scientific">Streptosporangium carneum</name>
    <dbReference type="NCBI Taxonomy" id="47481"/>
    <lineage>
        <taxon>Bacteria</taxon>
        <taxon>Bacillati</taxon>
        <taxon>Actinomycetota</taxon>
        <taxon>Actinomycetes</taxon>
        <taxon>Streptosporangiales</taxon>
        <taxon>Streptosporangiaceae</taxon>
        <taxon>Streptosporangium</taxon>
    </lineage>
</organism>
<dbReference type="PROSITE" id="PS01124">
    <property type="entry name" value="HTH_ARAC_FAMILY_2"/>
    <property type="match status" value="1"/>
</dbReference>
<dbReference type="RefSeq" id="WP_271222199.1">
    <property type="nucleotide sequence ID" value="NZ_BAAAVD010000023.1"/>
</dbReference>
<dbReference type="AlphaFoldDB" id="A0A9W6I8A7"/>
<reference evidence="5" key="1">
    <citation type="journal article" date="2014" name="Int. J. Syst. Evol. Microbiol.">
        <title>Complete genome sequence of Corynebacterium casei LMG S-19264T (=DSM 44701T), isolated from a smear-ripened cheese.</title>
        <authorList>
            <consortium name="US DOE Joint Genome Institute (JGI-PGF)"/>
            <person name="Walter F."/>
            <person name="Albersmeier A."/>
            <person name="Kalinowski J."/>
            <person name="Ruckert C."/>
        </authorList>
    </citation>
    <scope>NUCLEOTIDE SEQUENCE</scope>
    <source>
        <strain evidence="5">VKM Ac-2007</strain>
    </source>
</reference>
<gene>
    <name evidence="5" type="ORF">GCM10017600_73470</name>
</gene>
<dbReference type="Proteomes" id="UP001143474">
    <property type="component" value="Unassembled WGS sequence"/>
</dbReference>
<proteinExistence type="predicted"/>
<evidence type="ECO:0000259" key="4">
    <source>
        <dbReference type="PROSITE" id="PS01124"/>
    </source>
</evidence>
<sequence>MIETVFRSQDMPAADRFAWWHEMTTQSLVPTLMRSDNEAEFPASLRLVDLGLARLTQLSYPPLRSRRTPLLIRRSDPEIYSLSLTLRGTMALDHCGRHAVATPQDLLLYDSSHPFHARTTTGGTDNVEGIILQIPRALLPLPTDKLTRLTATRLTAAQGISVLLASHLTALARHAADYAPADAARLSAITVDLFAAVCAHHLEVEAALPPETHRQVLQTRIHAFIQQHLGDPGLRADTIAASHQISVRYLYRLFEDQGLSVASWIRQRRLERCRRDLADSALHLRPIHAIATRWGFPNAAQFSRAFRATYGISPTDYRHLIRRDGAVHELPMTMQSKPTTS</sequence>
<dbReference type="Gene3D" id="1.10.10.60">
    <property type="entry name" value="Homeodomain-like"/>
    <property type="match status" value="1"/>
</dbReference>
<dbReference type="InterPro" id="IPR035418">
    <property type="entry name" value="AraC-bd_2"/>
</dbReference>
<comment type="caution">
    <text evidence="5">The sequence shown here is derived from an EMBL/GenBank/DDBJ whole genome shotgun (WGS) entry which is preliminary data.</text>
</comment>
<evidence type="ECO:0000313" key="5">
    <source>
        <dbReference type="EMBL" id="GLK13935.1"/>
    </source>
</evidence>
<dbReference type="Pfam" id="PF14525">
    <property type="entry name" value="AraC_binding_2"/>
    <property type="match status" value="1"/>
</dbReference>
<evidence type="ECO:0000256" key="1">
    <source>
        <dbReference type="ARBA" id="ARBA00023015"/>
    </source>
</evidence>
<reference evidence="5" key="2">
    <citation type="submission" date="2023-01" db="EMBL/GenBank/DDBJ databases">
        <authorList>
            <person name="Sun Q."/>
            <person name="Evtushenko L."/>
        </authorList>
    </citation>
    <scope>NUCLEOTIDE SEQUENCE</scope>
    <source>
        <strain evidence="5">VKM Ac-2007</strain>
    </source>
</reference>
<accession>A0A9W6I8A7</accession>
<dbReference type="InterPro" id="IPR018060">
    <property type="entry name" value="HTH_AraC"/>
</dbReference>
<evidence type="ECO:0000256" key="2">
    <source>
        <dbReference type="ARBA" id="ARBA00023125"/>
    </source>
</evidence>
<dbReference type="InterPro" id="IPR020449">
    <property type="entry name" value="Tscrpt_reg_AraC-type_HTH"/>
</dbReference>
<dbReference type="InterPro" id="IPR050204">
    <property type="entry name" value="AraC_XylS_family_regulators"/>
</dbReference>
<keyword evidence="2" id="KW-0238">DNA-binding</keyword>
<dbReference type="SUPFAM" id="SSF46689">
    <property type="entry name" value="Homeodomain-like"/>
    <property type="match status" value="1"/>
</dbReference>
<keyword evidence="6" id="KW-1185">Reference proteome</keyword>
<feature type="domain" description="HTH araC/xylS-type" evidence="4">
    <location>
        <begin position="219"/>
        <end position="320"/>
    </location>
</feature>
<dbReference type="PANTHER" id="PTHR46796:SF6">
    <property type="entry name" value="ARAC SUBFAMILY"/>
    <property type="match status" value="1"/>
</dbReference>
<protein>
    <submittedName>
        <fullName evidence="5">AraC family transcriptional regulator</fullName>
    </submittedName>
</protein>
<evidence type="ECO:0000256" key="3">
    <source>
        <dbReference type="ARBA" id="ARBA00023163"/>
    </source>
</evidence>